<feature type="non-terminal residue" evidence="2">
    <location>
        <position position="1"/>
    </location>
</feature>
<dbReference type="AlphaFoldDB" id="A0A0J8B394"/>
<dbReference type="OrthoDB" id="10608265at2759"/>
<evidence type="ECO:0000256" key="1">
    <source>
        <dbReference type="SAM" id="MobiDB-lite"/>
    </source>
</evidence>
<feature type="compositionally biased region" description="Basic residues" evidence="1">
    <location>
        <begin position="181"/>
        <end position="198"/>
    </location>
</feature>
<accession>A0A0J8B394</accession>
<dbReference type="EMBL" id="KQ094256">
    <property type="protein sequence ID" value="KMS94328.1"/>
    <property type="molecule type" value="Genomic_DNA"/>
</dbReference>
<organism evidence="2 3">
    <name type="scientific">Beta vulgaris subsp. vulgaris</name>
    <name type="common">Beet</name>
    <dbReference type="NCBI Taxonomy" id="3555"/>
    <lineage>
        <taxon>Eukaryota</taxon>
        <taxon>Viridiplantae</taxon>
        <taxon>Streptophyta</taxon>
        <taxon>Embryophyta</taxon>
        <taxon>Tracheophyta</taxon>
        <taxon>Spermatophyta</taxon>
        <taxon>Magnoliopsida</taxon>
        <taxon>eudicotyledons</taxon>
        <taxon>Gunneridae</taxon>
        <taxon>Pentapetalae</taxon>
        <taxon>Caryophyllales</taxon>
        <taxon>Chenopodiaceae</taxon>
        <taxon>Betoideae</taxon>
        <taxon>Beta</taxon>
    </lineage>
</organism>
<feature type="compositionally biased region" description="Pro residues" evidence="1">
    <location>
        <begin position="209"/>
        <end position="227"/>
    </location>
</feature>
<dbReference type="Proteomes" id="UP000035740">
    <property type="component" value="Unassembled WGS sequence"/>
</dbReference>
<name>A0A0J8B394_BETVV</name>
<dbReference type="Gramene" id="KMS94328">
    <property type="protein sequence ID" value="KMS94328"/>
    <property type="gene ID" value="BVRB_022510"/>
</dbReference>
<proteinExistence type="predicted"/>
<evidence type="ECO:0000313" key="2">
    <source>
        <dbReference type="EMBL" id="KMS94328.1"/>
    </source>
</evidence>
<sequence>WRRRTLSKIPGPFAEVLTQAVAPAGLSVDDEPVERAKQALAQQLFVNAYTMRFKRQRTGGWDWLQKEPFLIPMCLADLIGHCLDQTTASECEDNNEPLTYLPCNAALKFLLTNSSLEPSAPEAAFSNGSSTPIASVNQTPTLSAIRLAQVDEPIDFARNLALVDNDCDLVEKRSRSESPRGRRSITKSRNHKKSRSSRYSKPSVRQPISRPPSEPSPEPTPCPPPPETNTASPSKSAKKDAQALRDPIRIQEGLFVIRRWLRP</sequence>
<feature type="region of interest" description="Disordered" evidence="1">
    <location>
        <begin position="172"/>
        <end position="245"/>
    </location>
</feature>
<keyword evidence="3" id="KW-1185">Reference proteome</keyword>
<protein>
    <submittedName>
        <fullName evidence="2">Uncharacterized protein</fullName>
    </submittedName>
</protein>
<reference evidence="2 3" key="1">
    <citation type="journal article" date="2014" name="Nature">
        <title>The genome of the recently domesticated crop plant sugar beet (Beta vulgaris).</title>
        <authorList>
            <person name="Dohm J.C."/>
            <person name="Minoche A.E."/>
            <person name="Holtgrawe D."/>
            <person name="Capella-Gutierrez S."/>
            <person name="Zakrzewski F."/>
            <person name="Tafer H."/>
            <person name="Rupp O."/>
            <person name="Sorensen T.R."/>
            <person name="Stracke R."/>
            <person name="Reinhardt R."/>
            <person name="Goesmann A."/>
            <person name="Kraft T."/>
            <person name="Schulz B."/>
            <person name="Stadler P.F."/>
            <person name="Schmidt T."/>
            <person name="Gabaldon T."/>
            <person name="Lehrach H."/>
            <person name="Weisshaar B."/>
            <person name="Himmelbauer H."/>
        </authorList>
    </citation>
    <scope>NUCLEOTIDE SEQUENCE [LARGE SCALE GENOMIC DNA]</scope>
    <source>
        <tissue evidence="2">Taproot</tissue>
    </source>
</reference>
<feature type="compositionally biased region" description="Low complexity" evidence="1">
    <location>
        <begin position="199"/>
        <end position="208"/>
    </location>
</feature>
<gene>
    <name evidence="2" type="ORF">BVRB_022510</name>
</gene>
<evidence type="ECO:0000313" key="3">
    <source>
        <dbReference type="Proteomes" id="UP000035740"/>
    </source>
</evidence>